<evidence type="ECO:0000313" key="2">
    <source>
        <dbReference type="EMBL" id="QFZ19677.1"/>
    </source>
</evidence>
<dbReference type="AlphaFoldDB" id="A0A5Q0H0B9"/>
<feature type="compositionally biased region" description="Polar residues" evidence="1">
    <location>
        <begin position="7"/>
        <end position="20"/>
    </location>
</feature>
<protein>
    <submittedName>
        <fullName evidence="2">Uncharacterized protein</fullName>
    </submittedName>
</protein>
<gene>
    <name evidence="2" type="ORF">EKG83_21585</name>
</gene>
<dbReference type="EMBL" id="CP034550">
    <property type="protein sequence ID" value="QFZ19677.1"/>
    <property type="molecule type" value="Genomic_DNA"/>
</dbReference>
<sequence>MRPPPGTTSTRGFPPSTSSVARRGPGQHVAGVVGGHHLADRRRVGHQGPRLLDGGVRFPRRVPSPRVVGVRGTPIDTAATNSGSRRHAVLPSPPLSVRPPGSVAGEP</sequence>
<accession>A0A5Q0H0B9</accession>
<evidence type="ECO:0000313" key="3">
    <source>
        <dbReference type="Proteomes" id="UP000325787"/>
    </source>
</evidence>
<feature type="region of interest" description="Disordered" evidence="1">
    <location>
        <begin position="1"/>
        <end position="107"/>
    </location>
</feature>
<dbReference type="RefSeq" id="WP_153278278.1">
    <property type="nucleotide sequence ID" value="NZ_CP034550.1"/>
</dbReference>
<reference evidence="3" key="1">
    <citation type="journal article" date="2021" name="Curr. Microbiol.">
        <title>Complete genome of nocamycin-producing strain Saccharothrix syringae NRRL B-16468 reveals the biosynthetic potential for secondary metabolites.</title>
        <authorList>
            <person name="Mo X."/>
            <person name="Yang S."/>
        </authorList>
    </citation>
    <scope>NUCLEOTIDE SEQUENCE [LARGE SCALE GENOMIC DNA]</scope>
    <source>
        <strain evidence="3">ATCC 51364 / DSM 43886 / JCM 6844 / KCTC 9398 / NBRC 14523 / NRRL B-16468 / INA 2240</strain>
    </source>
</reference>
<dbReference type="KEGG" id="ssyi:EKG83_21585"/>
<keyword evidence="3" id="KW-1185">Reference proteome</keyword>
<feature type="compositionally biased region" description="Low complexity" evidence="1">
    <location>
        <begin position="98"/>
        <end position="107"/>
    </location>
</feature>
<organism evidence="2 3">
    <name type="scientific">Saccharothrix syringae</name>
    <name type="common">Nocardiopsis syringae</name>
    <dbReference type="NCBI Taxonomy" id="103733"/>
    <lineage>
        <taxon>Bacteria</taxon>
        <taxon>Bacillati</taxon>
        <taxon>Actinomycetota</taxon>
        <taxon>Actinomycetes</taxon>
        <taxon>Pseudonocardiales</taxon>
        <taxon>Pseudonocardiaceae</taxon>
        <taxon>Saccharothrix</taxon>
    </lineage>
</organism>
<feature type="compositionally biased region" description="Low complexity" evidence="1">
    <location>
        <begin position="64"/>
        <end position="74"/>
    </location>
</feature>
<name>A0A5Q0H0B9_SACSY</name>
<proteinExistence type="predicted"/>
<evidence type="ECO:0000256" key="1">
    <source>
        <dbReference type="SAM" id="MobiDB-lite"/>
    </source>
</evidence>
<dbReference type="Proteomes" id="UP000325787">
    <property type="component" value="Chromosome"/>
</dbReference>